<proteinExistence type="predicted"/>
<name>A0AAD5N963_PARTN</name>
<dbReference type="InterPro" id="IPR003165">
    <property type="entry name" value="Piwi"/>
</dbReference>
<evidence type="ECO:0000259" key="1">
    <source>
        <dbReference type="Pfam" id="PF02171"/>
    </source>
</evidence>
<evidence type="ECO:0000313" key="2">
    <source>
        <dbReference type="EMBL" id="KAJ1365095.1"/>
    </source>
</evidence>
<dbReference type="EMBL" id="JAHQIW010005172">
    <property type="protein sequence ID" value="KAJ1365095.1"/>
    <property type="molecule type" value="Genomic_DNA"/>
</dbReference>
<sequence>MQVSKVSKISYLKRQTYDGHKEFYAEQKKKNRKFLMFITSDSIQQHDLIKLLELQYKIVSQEIRVNKVKDVMSKNQNQTLDNVVAKINEKLGGVNYNIMLGPEIDDKKWL</sequence>
<dbReference type="Gene3D" id="3.40.50.2300">
    <property type="match status" value="1"/>
</dbReference>
<evidence type="ECO:0000313" key="4">
    <source>
        <dbReference type="Proteomes" id="UP001196413"/>
    </source>
</evidence>
<dbReference type="SUPFAM" id="SSF53098">
    <property type="entry name" value="Ribonuclease H-like"/>
    <property type="match status" value="1"/>
</dbReference>
<feature type="domain" description="Piwi" evidence="1">
    <location>
        <begin position="36"/>
        <end position="99"/>
    </location>
</feature>
<dbReference type="AlphaFoldDB" id="A0AAD5N963"/>
<protein>
    <recommendedName>
        <fullName evidence="1">Piwi domain-containing protein</fullName>
    </recommendedName>
</protein>
<organism evidence="3 4">
    <name type="scientific">Parelaphostrongylus tenuis</name>
    <name type="common">Meningeal worm</name>
    <dbReference type="NCBI Taxonomy" id="148309"/>
    <lineage>
        <taxon>Eukaryota</taxon>
        <taxon>Metazoa</taxon>
        <taxon>Ecdysozoa</taxon>
        <taxon>Nematoda</taxon>
        <taxon>Chromadorea</taxon>
        <taxon>Rhabditida</taxon>
        <taxon>Rhabditina</taxon>
        <taxon>Rhabditomorpha</taxon>
        <taxon>Strongyloidea</taxon>
        <taxon>Metastrongylidae</taxon>
        <taxon>Parelaphostrongylus</taxon>
    </lineage>
</organism>
<gene>
    <name evidence="2" type="ORF">KIN20_025319</name>
    <name evidence="3" type="ORF">KIN20_025333</name>
</gene>
<dbReference type="Proteomes" id="UP001196413">
    <property type="component" value="Unassembled WGS sequence"/>
</dbReference>
<dbReference type="InterPro" id="IPR012337">
    <property type="entry name" value="RNaseH-like_sf"/>
</dbReference>
<keyword evidence="4" id="KW-1185">Reference proteome</keyword>
<dbReference type="GO" id="GO:0003676">
    <property type="term" value="F:nucleic acid binding"/>
    <property type="evidence" value="ECO:0007669"/>
    <property type="project" value="InterPro"/>
</dbReference>
<reference evidence="3" key="1">
    <citation type="submission" date="2021-06" db="EMBL/GenBank/DDBJ databases">
        <title>Parelaphostrongylus tenuis whole genome reference sequence.</title>
        <authorList>
            <person name="Garwood T.J."/>
            <person name="Larsen P.A."/>
            <person name="Fountain-Jones N.M."/>
            <person name="Garbe J.R."/>
            <person name="Macchietto M.G."/>
            <person name="Kania S.A."/>
            <person name="Gerhold R.W."/>
            <person name="Richards J.E."/>
            <person name="Wolf T.M."/>
        </authorList>
    </citation>
    <scope>NUCLEOTIDE SEQUENCE</scope>
    <source>
        <strain evidence="3">MNPRO001-30</strain>
        <tissue evidence="3">Meninges</tissue>
    </source>
</reference>
<accession>A0AAD5N963</accession>
<evidence type="ECO:0000313" key="3">
    <source>
        <dbReference type="EMBL" id="KAJ1365107.1"/>
    </source>
</evidence>
<dbReference type="Pfam" id="PF02171">
    <property type="entry name" value="Piwi"/>
    <property type="match status" value="1"/>
</dbReference>
<comment type="caution">
    <text evidence="3">The sequence shown here is derived from an EMBL/GenBank/DDBJ whole genome shotgun (WGS) entry which is preliminary data.</text>
</comment>
<dbReference type="EMBL" id="JAHQIW010005176">
    <property type="protein sequence ID" value="KAJ1365107.1"/>
    <property type="molecule type" value="Genomic_DNA"/>
</dbReference>